<feature type="transmembrane region" description="Helical" evidence="9">
    <location>
        <begin position="88"/>
        <end position="106"/>
    </location>
</feature>
<dbReference type="PANTHER" id="PTHR33989:SF4">
    <property type="entry name" value="PTS SYSTEM N,N'-DIACETYLCHITOBIOSE-SPECIFIC EIIC COMPONENT"/>
    <property type="match status" value="1"/>
</dbReference>
<proteinExistence type="predicted"/>
<evidence type="ECO:0000313" key="12">
    <source>
        <dbReference type="Proteomes" id="UP000051166"/>
    </source>
</evidence>
<dbReference type="EMBL" id="AZFQ01000036">
    <property type="protein sequence ID" value="KRL98702.1"/>
    <property type="molecule type" value="Genomic_DNA"/>
</dbReference>
<gene>
    <name evidence="11" type="ORF">FD50_GL000509</name>
</gene>
<comment type="caution">
    <text evidence="11">The sequence shown here is derived from an EMBL/GenBank/DDBJ whole genome shotgun (WGS) entry which is preliminary data.</text>
</comment>
<dbReference type="PANTHER" id="PTHR33989">
    <property type="match status" value="1"/>
</dbReference>
<evidence type="ECO:0000256" key="3">
    <source>
        <dbReference type="ARBA" id="ARBA00022475"/>
    </source>
</evidence>
<comment type="subcellular location">
    <subcellularLocation>
        <location evidence="1">Cell membrane</location>
        <topology evidence="1">Multi-pass membrane protein</topology>
    </subcellularLocation>
</comment>
<dbReference type="STRING" id="1423801.FD50_GL000509"/>
<organism evidence="11 12">
    <name type="scientific">Liquorilactobacillus satsumensis DSM 16230 = JCM 12392</name>
    <dbReference type="NCBI Taxonomy" id="1423801"/>
    <lineage>
        <taxon>Bacteria</taxon>
        <taxon>Bacillati</taxon>
        <taxon>Bacillota</taxon>
        <taxon>Bacilli</taxon>
        <taxon>Lactobacillales</taxon>
        <taxon>Lactobacillaceae</taxon>
        <taxon>Liquorilactobacillus</taxon>
    </lineage>
</organism>
<dbReference type="PROSITE" id="PS51105">
    <property type="entry name" value="PTS_EIIC_TYPE_3"/>
    <property type="match status" value="1"/>
</dbReference>
<evidence type="ECO:0000259" key="10">
    <source>
        <dbReference type="PROSITE" id="PS51105"/>
    </source>
</evidence>
<keyword evidence="6 9" id="KW-1133">Transmembrane helix</keyword>
<dbReference type="PATRIC" id="fig|1423801.4.peg.518"/>
<feature type="domain" description="PTS EIIC type-3" evidence="10">
    <location>
        <begin position="1"/>
        <end position="389"/>
    </location>
</feature>
<dbReference type="InterPro" id="IPR004796">
    <property type="entry name" value="PTS_IIC_cello"/>
</dbReference>
<feature type="transmembrane region" description="Helical" evidence="9">
    <location>
        <begin position="206"/>
        <end position="228"/>
    </location>
</feature>
<name>A0A0R1UZT5_9LACO</name>
<dbReference type="InterPro" id="IPR003352">
    <property type="entry name" value="PTS_EIIC"/>
</dbReference>
<feature type="transmembrane region" description="Helical" evidence="9">
    <location>
        <begin position="372"/>
        <end position="390"/>
    </location>
</feature>
<evidence type="ECO:0000256" key="5">
    <source>
        <dbReference type="ARBA" id="ARBA00022692"/>
    </source>
</evidence>
<dbReference type="GO" id="GO:0009401">
    <property type="term" value="P:phosphoenolpyruvate-dependent sugar phosphotransferase system"/>
    <property type="evidence" value="ECO:0007669"/>
    <property type="project" value="InterPro"/>
</dbReference>
<keyword evidence="11" id="KW-0808">Transferase</keyword>
<dbReference type="GO" id="GO:1902815">
    <property type="term" value="P:N,N'-diacetylchitobiose import"/>
    <property type="evidence" value="ECO:0007669"/>
    <property type="project" value="TreeGrafter"/>
</dbReference>
<sequence>MQNSFAPRVNKIVKNPWISAIQDAIMTALPLVFVGSLITIILLIRNLVPAVPDMTMISNFSFGMFGLVVAFLIAYYVMEKKHNDKYKLISGATATVFFLMLLYPSLDKAGTNITFVLARFGAQGMFTAIIAGLFVGCVMNFSSKHSFFSEDTAIPDFVVGWFDSLLPITFIMVVGWFLTGLIHVDVFQVILWVFSPLSGIVQSYPGFVLSVFIPVFLYTFGISGWVMMPVIYPVYMQGLAQNAKEVAAGGTATHIATQETIYAFSSIGGVGTTLALAVIMLLFSHSAQLKAIGKAIIVPSIFNINEPLVFGAPIAFNPYLMVPMWINGLLVPTIAYAAMAFHLVSIPSKTFLLWYIPYPITSYLATQDWRAIIVTLIIFVVTWLVFWPFFKAYDRSLILKEKEEQA</sequence>
<feature type="transmembrane region" description="Helical" evidence="9">
    <location>
        <begin position="165"/>
        <end position="194"/>
    </location>
</feature>
<feature type="transmembrane region" description="Helical" evidence="9">
    <location>
        <begin position="261"/>
        <end position="283"/>
    </location>
</feature>
<keyword evidence="3 8" id="KW-1003">Cell membrane</keyword>
<evidence type="ECO:0000256" key="8">
    <source>
        <dbReference type="PIRNR" id="PIRNR006351"/>
    </source>
</evidence>
<evidence type="ECO:0000256" key="1">
    <source>
        <dbReference type="ARBA" id="ARBA00004651"/>
    </source>
</evidence>
<evidence type="ECO:0000256" key="7">
    <source>
        <dbReference type="ARBA" id="ARBA00023136"/>
    </source>
</evidence>
<dbReference type="GO" id="GO:0008982">
    <property type="term" value="F:protein-N(PI)-phosphohistidine-sugar phosphotransferase activity"/>
    <property type="evidence" value="ECO:0007669"/>
    <property type="project" value="UniProtKB-UniRule"/>
</dbReference>
<evidence type="ECO:0000256" key="9">
    <source>
        <dbReference type="SAM" id="Phobius"/>
    </source>
</evidence>
<keyword evidence="5 9" id="KW-0812">Transmembrane</keyword>
<accession>A0A0R1UZT5</accession>
<dbReference type="PIRSF" id="PIRSF006351">
    <property type="entry name" value="PTS_EIIC-Cellobiose"/>
    <property type="match status" value="1"/>
</dbReference>
<dbReference type="InterPro" id="IPR004501">
    <property type="entry name" value="PTS_EIIC_3"/>
</dbReference>
<evidence type="ECO:0000256" key="2">
    <source>
        <dbReference type="ARBA" id="ARBA00022448"/>
    </source>
</evidence>
<reference evidence="11 12" key="1">
    <citation type="journal article" date="2015" name="Genome Announc.">
        <title>Expanding the biotechnology potential of lactobacilli through comparative genomics of 213 strains and associated genera.</title>
        <authorList>
            <person name="Sun Z."/>
            <person name="Harris H.M."/>
            <person name="McCann A."/>
            <person name="Guo C."/>
            <person name="Argimon S."/>
            <person name="Zhang W."/>
            <person name="Yang X."/>
            <person name="Jeffery I.B."/>
            <person name="Cooney J.C."/>
            <person name="Kagawa T.F."/>
            <person name="Liu W."/>
            <person name="Song Y."/>
            <person name="Salvetti E."/>
            <person name="Wrobel A."/>
            <person name="Rasinkangas P."/>
            <person name="Parkhill J."/>
            <person name="Rea M.C."/>
            <person name="O'Sullivan O."/>
            <person name="Ritari J."/>
            <person name="Douillard F.P."/>
            <person name="Paul Ross R."/>
            <person name="Yang R."/>
            <person name="Briner A.E."/>
            <person name="Felis G.E."/>
            <person name="de Vos W.M."/>
            <person name="Barrangou R."/>
            <person name="Klaenhammer T.R."/>
            <person name="Caufield P.W."/>
            <person name="Cui Y."/>
            <person name="Zhang H."/>
            <person name="O'Toole P.W."/>
        </authorList>
    </citation>
    <scope>NUCLEOTIDE SEQUENCE [LARGE SCALE GENOMIC DNA]</scope>
    <source>
        <strain evidence="11 12">DSM 16230</strain>
    </source>
</reference>
<protein>
    <recommendedName>
        <fullName evidence="8">Permease IIC component</fullName>
    </recommendedName>
</protein>
<dbReference type="InterPro" id="IPR051088">
    <property type="entry name" value="PTS_Sugar-EIIC/EIIB"/>
</dbReference>
<evidence type="ECO:0000256" key="4">
    <source>
        <dbReference type="ARBA" id="ARBA00022597"/>
    </source>
</evidence>
<dbReference type="Pfam" id="PF02378">
    <property type="entry name" value="PTS_EIIC"/>
    <property type="match status" value="1"/>
</dbReference>
<feature type="transmembrane region" description="Helical" evidence="9">
    <location>
        <begin position="118"/>
        <end position="141"/>
    </location>
</feature>
<keyword evidence="12" id="KW-1185">Reference proteome</keyword>
<keyword evidence="7 8" id="KW-0472">Membrane</keyword>
<keyword evidence="2 8" id="KW-0813">Transport</keyword>
<dbReference type="GO" id="GO:0005886">
    <property type="term" value="C:plasma membrane"/>
    <property type="evidence" value="ECO:0007669"/>
    <property type="project" value="UniProtKB-SubCell"/>
</dbReference>
<evidence type="ECO:0000313" key="11">
    <source>
        <dbReference type="EMBL" id="KRL98702.1"/>
    </source>
</evidence>
<keyword evidence="4 8" id="KW-0762">Sugar transport</keyword>
<comment type="function">
    <text evidence="8">The phosphoenolpyruvate-dependent sugar phosphotransferase system (PTS), a major carbohydrate active -transport system, catalyzes the phosphorylation of incoming sugar substrates concomitant with their translocation across the cell membrane.</text>
</comment>
<feature type="transmembrane region" description="Helical" evidence="9">
    <location>
        <begin position="56"/>
        <end position="76"/>
    </location>
</feature>
<feature type="transmembrane region" description="Helical" evidence="9">
    <location>
        <begin position="24"/>
        <end position="44"/>
    </location>
</feature>
<evidence type="ECO:0000256" key="6">
    <source>
        <dbReference type="ARBA" id="ARBA00022989"/>
    </source>
</evidence>
<dbReference type="AlphaFoldDB" id="A0A0R1UZT5"/>
<dbReference type="Proteomes" id="UP000051166">
    <property type="component" value="Unassembled WGS sequence"/>
</dbReference>